<name>A0A200QWF8_MACCD</name>
<evidence type="ECO:0000313" key="2">
    <source>
        <dbReference type="EMBL" id="OVA14781.1"/>
    </source>
</evidence>
<dbReference type="PANTHER" id="PTHR33116">
    <property type="entry name" value="REVERSE TRANSCRIPTASE ZINC-BINDING DOMAIN-CONTAINING PROTEIN-RELATED-RELATED"/>
    <property type="match status" value="1"/>
</dbReference>
<dbReference type="OrthoDB" id="1937542at2759"/>
<organism evidence="2 3">
    <name type="scientific">Macleaya cordata</name>
    <name type="common">Five-seeded plume-poppy</name>
    <name type="synonym">Bocconia cordata</name>
    <dbReference type="NCBI Taxonomy" id="56857"/>
    <lineage>
        <taxon>Eukaryota</taxon>
        <taxon>Viridiplantae</taxon>
        <taxon>Streptophyta</taxon>
        <taxon>Embryophyta</taxon>
        <taxon>Tracheophyta</taxon>
        <taxon>Spermatophyta</taxon>
        <taxon>Magnoliopsida</taxon>
        <taxon>Ranunculales</taxon>
        <taxon>Papaveraceae</taxon>
        <taxon>Papaveroideae</taxon>
        <taxon>Macleaya</taxon>
    </lineage>
</organism>
<dbReference type="STRING" id="56857.A0A200QWF8"/>
<gene>
    <name evidence="2" type="ORF">BVC80_167g8</name>
</gene>
<evidence type="ECO:0000313" key="3">
    <source>
        <dbReference type="Proteomes" id="UP000195402"/>
    </source>
</evidence>
<dbReference type="InterPro" id="IPR026960">
    <property type="entry name" value="RVT-Znf"/>
</dbReference>
<keyword evidence="2" id="KW-0548">Nucleotidyltransferase</keyword>
<dbReference type="Pfam" id="PF13966">
    <property type="entry name" value="zf-RVT"/>
    <property type="match status" value="1"/>
</dbReference>
<dbReference type="Proteomes" id="UP000195402">
    <property type="component" value="Unassembled WGS sequence"/>
</dbReference>
<protein>
    <submittedName>
        <fullName evidence="2">Reverse transcriptase zinc-binding domain</fullName>
    </submittedName>
</protein>
<dbReference type="InParanoid" id="A0A200QWF8"/>
<dbReference type="AlphaFoldDB" id="A0A200QWF8"/>
<dbReference type="GO" id="GO:0003964">
    <property type="term" value="F:RNA-directed DNA polymerase activity"/>
    <property type="evidence" value="ECO:0007669"/>
    <property type="project" value="UniProtKB-KW"/>
</dbReference>
<accession>A0A200QWF8</accession>
<dbReference type="EMBL" id="MVGT01001024">
    <property type="protein sequence ID" value="OVA14781.1"/>
    <property type="molecule type" value="Genomic_DNA"/>
</dbReference>
<keyword evidence="3" id="KW-1185">Reference proteome</keyword>
<evidence type="ECO:0000259" key="1">
    <source>
        <dbReference type="Pfam" id="PF13966"/>
    </source>
</evidence>
<dbReference type="PANTHER" id="PTHR33116:SF66">
    <property type="entry name" value="REVERSE TRANSCRIPTASE ZINC-BINDING DOMAIN-CONTAINING PROTEIN"/>
    <property type="match status" value="1"/>
</dbReference>
<proteinExistence type="predicted"/>
<dbReference type="OMA" id="MILPNIC"/>
<sequence length="167" mass="19851">MHDFPHKNIWNKDIPSKVSFVLWATALGSIPTQDVLRRKGFYMVNRCHLCMRSEETGDHLFLHCKFTSLIWSYFLIGFGENWVMPKTVVETLRAWNVIHGNDKERFVRKVIPSALWWVIWNKRNKRAFDGRASSEEKVIIELKAMIFYWGSLTNIFQDFHFEDLVVK</sequence>
<comment type="caution">
    <text evidence="2">The sequence shown here is derived from an EMBL/GenBank/DDBJ whole genome shotgun (WGS) entry which is preliminary data.</text>
</comment>
<keyword evidence="2" id="KW-0808">Transferase</keyword>
<feature type="domain" description="Reverse transcriptase zinc-binding" evidence="1">
    <location>
        <begin position="4"/>
        <end position="71"/>
    </location>
</feature>
<reference evidence="2 3" key="1">
    <citation type="journal article" date="2017" name="Mol. Plant">
        <title>The Genome of Medicinal Plant Macleaya cordata Provides New Insights into Benzylisoquinoline Alkaloids Metabolism.</title>
        <authorList>
            <person name="Liu X."/>
            <person name="Liu Y."/>
            <person name="Huang P."/>
            <person name="Ma Y."/>
            <person name="Qing Z."/>
            <person name="Tang Q."/>
            <person name="Cao H."/>
            <person name="Cheng P."/>
            <person name="Zheng Y."/>
            <person name="Yuan Z."/>
            <person name="Zhou Y."/>
            <person name="Liu J."/>
            <person name="Tang Z."/>
            <person name="Zhuo Y."/>
            <person name="Zhang Y."/>
            <person name="Yu L."/>
            <person name="Huang J."/>
            <person name="Yang P."/>
            <person name="Peng Q."/>
            <person name="Zhang J."/>
            <person name="Jiang W."/>
            <person name="Zhang Z."/>
            <person name="Lin K."/>
            <person name="Ro D.K."/>
            <person name="Chen X."/>
            <person name="Xiong X."/>
            <person name="Shang Y."/>
            <person name="Huang S."/>
            <person name="Zeng J."/>
        </authorList>
    </citation>
    <scope>NUCLEOTIDE SEQUENCE [LARGE SCALE GENOMIC DNA]</scope>
    <source>
        <strain evidence="3">cv. BLH2017</strain>
        <tissue evidence="2">Root</tissue>
    </source>
</reference>
<keyword evidence="2" id="KW-0695">RNA-directed DNA polymerase</keyword>